<dbReference type="Gene3D" id="3.10.28.10">
    <property type="entry name" value="Homing endonucleases"/>
    <property type="match status" value="1"/>
</dbReference>
<dbReference type="InterPro" id="IPR004860">
    <property type="entry name" value="LAGLIDADG_dom"/>
</dbReference>
<dbReference type="RefSeq" id="YP_009184759.1">
    <property type="nucleotide sequence ID" value="NC_028581.1"/>
</dbReference>
<keyword evidence="2" id="KW-0540">Nuclease</keyword>
<reference evidence="2" key="1">
    <citation type="journal article" date="2015" name="BMC Evol. Biol.">
        <title>Chloroplast phylogenomic analysis of chlorophyte green algae identifies a novel lineage sister to the Sphaeropleales (Chlorophyceae).</title>
        <authorList>
            <person name="Lemieux C."/>
            <person name="Vincent A.T."/>
            <person name="Labarre A."/>
            <person name="Otis C."/>
            <person name="Turmel M."/>
        </authorList>
    </citation>
    <scope>NUCLEOTIDE SEQUENCE</scope>
</reference>
<keyword evidence="2" id="KW-0378">Hydrolase</keyword>
<dbReference type="AlphaFoldDB" id="A0A0S2LNE0"/>
<keyword evidence="2" id="KW-0150">Chloroplast</keyword>
<dbReference type="EMBL" id="KT625413">
    <property type="protein sequence ID" value="ALO62912.1"/>
    <property type="molecule type" value="Genomic_DNA"/>
</dbReference>
<geneLocation type="chloroplast" evidence="2"/>
<sequence length="161" mass="19622">MHKKKDKKTEEIKQYRGFAFSTRALFRKKWRDLFYVPLVGKGKRKYRKQIPKSIKSYFWGNLALTIFFLDDGWYDSKKKTVRLSTGEWSRQECEWLTDCLLKNFNLQTKIYPLTGNPHHIYIKRNSYNEFYRRVNPFLEKFARDFPKYPLSLSMKNRVLVK</sequence>
<keyword evidence="2" id="KW-0255">Endonuclease</keyword>
<evidence type="ECO:0000313" key="2">
    <source>
        <dbReference type="EMBL" id="ALO62912.1"/>
    </source>
</evidence>
<accession>A0A0S2LNE0</accession>
<evidence type="ECO:0000259" key="1">
    <source>
        <dbReference type="Pfam" id="PF03161"/>
    </source>
</evidence>
<gene>
    <name evidence="2" type="primary">orf161</name>
</gene>
<dbReference type="GeneID" id="26378533"/>
<proteinExistence type="predicted"/>
<name>A0A0S2LNE0_9CHLO</name>
<dbReference type="Pfam" id="PF03161">
    <property type="entry name" value="LAGLIDADG_2"/>
    <property type="match status" value="1"/>
</dbReference>
<keyword evidence="2" id="KW-0934">Plastid</keyword>
<dbReference type="SUPFAM" id="SSF55608">
    <property type="entry name" value="Homing endonucleases"/>
    <property type="match status" value="1"/>
</dbReference>
<protein>
    <submittedName>
        <fullName evidence="2">Putative LAGLIDADG homing endonuclease</fullName>
    </submittedName>
</protein>
<organism evidence="2">
    <name type="scientific">Jenufa perforata</name>
    <dbReference type="NCBI Taxonomy" id="993091"/>
    <lineage>
        <taxon>Eukaryota</taxon>
        <taxon>Viridiplantae</taxon>
        <taxon>Chlorophyta</taxon>
        <taxon>core chlorophytes</taxon>
        <taxon>Chlorophyceae</taxon>
        <taxon>Jenufa</taxon>
    </lineage>
</organism>
<dbReference type="GO" id="GO:0004519">
    <property type="term" value="F:endonuclease activity"/>
    <property type="evidence" value="ECO:0007669"/>
    <property type="project" value="UniProtKB-KW"/>
</dbReference>
<dbReference type="InterPro" id="IPR027434">
    <property type="entry name" value="Homing_endonucl"/>
</dbReference>
<feature type="domain" description="Homing endonuclease LAGLIDADG" evidence="1">
    <location>
        <begin position="7"/>
        <end position="130"/>
    </location>
</feature>